<gene>
    <name evidence="1" type="ORF">L0665_00815</name>
</gene>
<protein>
    <submittedName>
        <fullName evidence="1">McrC family protein</fullName>
    </submittedName>
</protein>
<accession>A0A9Q4KRE2</accession>
<reference evidence="1" key="1">
    <citation type="submission" date="2022-01" db="EMBL/GenBank/DDBJ databases">
        <title>Draft genome of Methanogenium marinum DSM 15558.</title>
        <authorList>
            <person name="Chen S.-C."/>
            <person name="You Y.-T."/>
        </authorList>
    </citation>
    <scope>NUCLEOTIDE SEQUENCE</scope>
    <source>
        <strain evidence="1">DSM 15558</strain>
    </source>
</reference>
<dbReference type="Pfam" id="PF10117">
    <property type="entry name" value="McrBC"/>
    <property type="match status" value="1"/>
</dbReference>
<dbReference type="PANTHER" id="PTHR38733:SF1">
    <property type="entry name" value="TYPE IV METHYL-DIRECTED RESTRICTION ENZYME ECOKMCRBC"/>
    <property type="match status" value="1"/>
</dbReference>
<dbReference type="EMBL" id="JAKELO010000002">
    <property type="protein sequence ID" value="MDE4907169.1"/>
    <property type="molecule type" value="Genomic_DNA"/>
</dbReference>
<proteinExistence type="predicted"/>
<organism evidence="1 2">
    <name type="scientific">Methanogenium marinum</name>
    <dbReference type="NCBI Taxonomy" id="348610"/>
    <lineage>
        <taxon>Archaea</taxon>
        <taxon>Methanobacteriati</taxon>
        <taxon>Methanobacteriota</taxon>
        <taxon>Stenosarchaea group</taxon>
        <taxon>Methanomicrobia</taxon>
        <taxon>Methanomicrobiales</taxon>
        <taxon>Methanomicrobiaceae</taxon>
        <taxon>Methanogenium</taxon>
    </lineage>
</organism>
<dbReference type="AlphaFoldDB" id="A0A9Q4KRE2"/>
<comment type="caution">
    <text evidence="1">The sequence shown here is derived from an EMBL/GenBank/DDBJ whole genome shotgun (WGS) entry which is preliminary data.</text>
</comment>
<keyword evidence="2" id="KW-1185">Reference proteome</keyword>
<dbReference type="Proteomes" id="UP001143747">
    <property type="component" value="Unassembled WGS sequence"/>
</dbReference>
<evidence type="ECO:0000313" key="2">
    <source>
        <dbReference type="Proteomes" id="UP001143747"/>
    </source>
</evidence>
<evidence type="ECO:0000313" key="1">
    <source>
        <dbReference type="EMBL" id="MDE4907169.1"/>
    </source>
</evidence>
<dbReference type="InterPro" id="IPR019292">
    <property type="entry name" value="McrC"/>
</dbReference>
<dbReference type="RefSeq" id="WP_274923833.1">
    <property type="nucleotide sequence ID" value="NZ_JAKELO010000002.1"/>
</dbReference>
<sequence length="266" mass="30637">MTGHTGRRGISGWRWDVLANTCHNCGQCSQQQNFETIRLLRSVVNSLDEVESEPVRVVDIDRIVFNRLNRMYEPFIRFCRIFLSHSTLTLQASEVESFSLMIPMDTLFEEFIAVVLQSDPRYFFHCNPEIQPQKYIGNLATKEHSGGVFRLIPDMVIRQNKTVFVIDTKYKILDEEDRKFGVSQADMYQMYAYVTKLRAKAGVLLYPDIDDREYGTFFFECVGPAGEELKIPLYIESVILSSDLNTPEGWAVFRESLSASLHAAFN</sequence>
<name>A0A9Q4KRE2_9EURY</name>
<dbReference type="PANTHER" id="PTHR38733">
    <property type="entry name" value="PROTEIN MCRC"/>
    <property type="match status" value="1"/>
</dbReference>